<reference evidence="1 2" key="1">
    <citation type="journal article" date="2019" name="Int. J. Syst. Evol. Microbiol.">
        <title>The Global Catalogue of Microorganisms (GCM) 10K type strain sequencing project: providing services to taxonomists for standard genome sequencing and annotation.</title>
        <authorList>
            <consortium name="The Broad Institute Genomics Platform"/>
            <consortium name="The Broad Institute Genome Sequencing Center for Infectious Disease"/>
            <person name="Wu L."/>
            <person name="Ma J."/>
        </authorList>
    </citation>
    <scope>NUCLEOTIDE SEQUENCE [LARGE SCALE GENOMIC DNA]</scope>
    <source>
        <strain evidence="1 2">JCM 13244</strain>
    </source>
</reference>
<evidence type="ECO:0000313" key="1">
    <source>
        <dbReference type="EMBL" id="GAA1668026.1"/>
    </source>
</evidence>
<gene>
    <name evidence="1" type="ORF">GCM10009680_04470</name>
</gene>
<name>A0ABN2GA98_9ACTN</name>
<comment type="caution">
    <text evidence="1">The sequence shown here is derived from an EMBL/GenBank/DDBJ whole genome shotgun (WGS) entry which is preliminary data.</text>
</comment>
<accession>A0ABN2GA98</accession>
<proteinExistence type="predicted"/>
<evidence type="ECO:0000313" key="2">
    <source>
        <dbReference type="Proteomes" id="UP001499947"/>
    </source>
</evidence>
<protein>
    <submittedName>
        <fullName evidence="1">Uncharacterized protein</fullName>
    </submittedName>
</protein>
<organism evidence="1 2">
    <name type="scientific">Streptomyces yatensis</name>
    <dbReference type="NCBI Taxonomy" id="155177"/>
    <lineage>
        <taxon>Bacteria</taxon>
        <taxon>Bacillati</taxon>
        <taxon>Actinomycetota</taxon>
        <taxon>Actinomycetes</taxon>
        <taxon>Kitasatosporales</taxon>
        <taxon>Streptomycetaceae</taxon>
        <taxon>Streptomyces</taxon>
        <taxon>Streptomyces violaceusniger group</taxon>
    </lineage>
</organism>
<keyword evidence="2" id="KW-1185">Reference proteome</keyword>
<sequence length="93" mass="11047">MHCWWFNSFYRLAGWLSAFSGGVVRDQKIYCYTCGTDEMHRRLTADEKAWLKNRTGRKTVEEFFMCKAPGCRNLRTGFQKRPFDPVIRMPLDD</sequence>
<dbReference type="Proteomes" id="UP001499947">
    <property type="component" value="Unassembled WGS sequence"/>
</dbReference>
<dbReference type="EMBL" id="BAAALR010000005">
    <property type="protein sequence ID" value="GAA1668026.1"/>
    <property type="molecule type" value="Genomic_DNA"/>
</dbReference>